<evidence type="ECO:0000313" key="2">
    <source>
        <dbReference type="EMBL" id="CAA7040906.1"/>
    </source>
</evidence>
<protein>
    <recommendedName>
        <fullName evidence="1">Reverse transcriptase zinc-binding domain-containing protein</fullName>
    </recommendedName>
</protein>
<dbReference type="EMBL" id="CACVBM020001237">
    <property type="protein sequence ID" value="CAA7040906.1"/>
    <property type="molecule type" value="Genomic_DNA"/>
</dbReference>
<dbReference type="Pfam" id="PF13966">
    <property type="entry name" value="zf-RVT"/>
    <property type="match status" value="1"/>
</dbReference>
<dbReference type="PANTHER" id="PTHR33116">
    <property type="entry name" value="REVERSE TRANSCRIPTASE ZINC-BINDING DOMAIN-CONTAINING PROTEIN-RELATED-RELATED"/>
    <property type="match status" value="1"/>
</dbReference>
<dbReference type="PANTHER" id="PTHR33116:SF78">
    <property type="entry name" value="OS12G0587133 PROTEIN"/>
    <property type="match status" value="1"/>
</dbReference>
<comment type="caution">
    <text evidence="2">The sequence shown here is derived from an EMBL/GenBank/DDBJ whole genome shotgun (WGS) entry which is preliminary data.</text>
</comment>
<sequence>MAVVANAITQGHWRLPRGRHPILILLRDCLPQEVPDLNSSLPDFFLWRNSPDSPPGIFSTSQTWDSLHPPSPSLPWTETVWFKQRVPKHAFILWVTLRDRLTTRDKLRSWGINVPASCLLCGSNPETRDHLFFQCNFAAVIWNSFFTHRTLSPPTFCYGPSQLLQIGR</sequence>
<evidence type="ECO:0000313" key="3">
    <source>
        <dbReference type="Proteomes" id="UP000467841"/>
    </source>
</evidence>
<evidence type="ECO:0000259" key="1">
    <source>
        <dbReference type="Pfam" id="PF13966"/>
    </source>
</evidence>
<keyword evidence="3" id="KW-1185">Reference proteome</keyword>
<dbReference type="Proteomes" id="UP000467841">
    <property type="component" value="Unassembled WGS sequence"/>
</dbReference>
<dbReference type="OrthoDB" id="1748554at2759"/>
<reference evidence="2" key="1">
    <citation type="submission" date="2020-01" db="EMBL/GenBank/DDBJ databases">
        <authorList>
            <person name="Mishra B."/>
        </authorList>
    </citation>
    <scope>NUCLEOTIDE SEQUENCE [LARGE SCALE GENOMIC DNA]</scope>
</reference>
<proteinExistence type="predicted"/>
<name>A0A6D2JXZ9_9BRAS</name>
<feature type="domain" description="Reverse transcriptase zinc-binding" evidence="1">
    <location>
        <begin position="58"/>
        <end position="142"/>
    </location>
</feature>
<dbReference type="InterPro" id="IPR026960">
    <property type="entry name" value="RVT-Znf"/>
</dbReference>
<gene>
    <name evidence="2" type="ORF">MERR_LOCUS28141</name>
</gene>
<organism evidence="2 3">
    <name type="scientific">Microthlaspi erraticum</name>
    <dbReference type="NCBI Taxonomy" id="1685480"/>
    <lineage>
        <taxon>Eukaryota</taxon>
        <taxon>Viridiplantae</taxon>
        <taxon>Streptophyta</taxon>
        <taxon>Embryophyta</taxon>
        <taxon>Tracheophyta</taxon>
        <taxon>Spermatophyta</taxon>
        <taxon>Magnoliopsida</taxon>
        <taxon>eudicotyledons</taxon>
        <taxon>Gunneridae</taxon>
        <taxon>Pentapetalae</taxon>
        <taxon>rosids</taxon>
        <taxon>malvids</taxon>
        <taxon>Brassicales</taxon>
        <taxon>Brassicaceae</taxon>
        <taxon>Coluteocarpeae</taxon>
        <taxon>Microthlaspi</taxon>
    </lineage>
</organism>
<dbReference type="AlphaFoldDB" id="A0A6D2JXZ9"/>
<accession>A0A6D2JXZ9</accession>